<proteinExistence type="predicted"/>
<dbReference type="AlphaFoldDB" id="A0AAV2HN77"/>
<sequence length="233" mass="26313">MNLTDGLGEDRHLLWYNAKPYKVNWTDRPGNEEYGFVCQTAYLKRNASQYLAIIPKKHFNSDTKMYLNLSTANEFVVYVTIQLLDIWSNQAMNNRILTLSNQRAIRYELNFTISHSAASSYFVTMKSTEPLVIGCDVEGQAQRFRCSTKPLPSELSNATNDILLIYVEPVPPETTTTDFTTASSAEDIDDTTPSITTDNMDDTTVLPLNTSPSKTTENISKAEMESMIHELQD</sequence>
<keyword evidence="2" id="KW-1185">Reference proteome</keyword>
<reference evidence="1 2" key="1">
    <citation type="submission" date="2024-04" db="EMBL/GenBank/DDBJ databases">
        <authorList>
            <consortium name="Genoscope - CEA"/>
            <person name="William W."/>
        </authorList>
    </citation>
    <scope>NUCLEOTIDE SEQUENCE [LARGE SCALE GENOMIC DNA]</scope>
</reference>
<evidence type="ECO:0000313" key="2">
    <source>
        <dbReference type="Proteomes" id="UP001497497"/>
    </source>
</evidence>
<organism evidence="1 2">
    <name type="scientific">Lymnaea stagnalis</name>
    <name type="common">Great pond snail</name>
    <name type="synonym">Helix stagnalis</name>
    <dbReference type="NCBI Taxonomy" id="6523"/>
    <lineage>
        <taxon>Eukaryota</taxon>
        <taxon>Metazoa</taxon>
        <taxon>Spiralia</taxon>
        <taxon>Lophotrochozoa</taxon>
        <taxon>Mollusca</taxon>
        <taxon>Gastropoda</taxon>
        <taxon>Heterobranchia</taxon>
        <taxon>Euthyneura</taxon>
        <taxon>Panpulmonata</taxon>
        <taxon>Hygrophila</taxon>
        <taxon>Lymnaeoidea</taxon>
        <taxon>Lymnaeidae</taxon>
        <taxon>Lymnaea</taxon>
    </lineage>
</organism>
<feature type="non-terminal residue" evidence="1">
    <location>
        <position position="233"/>
    </location>
</feature>
<comment type="caution">
    <text evidence="1">The sequence shown here is derived from an EMBL/GenBank/DDBJ whole genome shotgun (WGS) entry which is preliminary data.</text>
</comment>
<accession>A0AAV2HN77</accession>
<name>A0AAV2HN77_LYMST</name>
<evidence type="ECO:0000313" key="1">
    <source>
        <dbReference type="EMBL" id="CAL1534902.1"/>
    </source>
</evidence>
<gene>
    <name evidence="1" type="ORF">GSLYS_00008862001</name>
</gene>
<dbReference type="Proteomes" id="UP001497497">
    <property type="component" value="Unassembled WGS sequence"/>
</dbReference>
<protein>
    <submittedName>
        <fullName evidence="1">Uncharacterized protein</fullName>
    </submittedName>
</protein>
<dbReference type="EMBL" id="CAXITT010000185">
    <property type="protein sequence ID" value="CAL1534902.1"/>
    <property type="molecule type" value="Genomic_DNA"/>
</dbReference>